<reference evidence="3" key="1">
    <citation type="submission" date="2016-10" db="EMBL/GenBank/DDBJ databases">
        <authorList>
            <person name="Varghese N."/>
            <person name="Submissions S."/>
        </authorList>
    </citation>
    <scope>NUCLEOTIDE SEQUENCE [LARGE SCALE GENOMIC DNA]</scope>
    <source>
        <strain evidence="3">CGMCC 1.10789</strain>
    </source>
</reference>
<dbReference type="OrthoDB" id="7365442at2"/>
<organism evidence="2 3">
    <name type="scientific">Meinhardsimonia xiamenensis</name>
    <dbReference type="NCBI Taxonomy" id="990712"/>
    <lineage>
        <taxon>Bacteria</taxon>
        <taxon>Pseudomonadati</taxon>
        <taxon>Pseudomonadota</taxon>
        <taxon>Alphaproteobacteria</taxon>
        <taxon>Rhodobacterales</taxon>
        <taxon>Paracoccaceae</taxon>
        <taxon>Meinhardsimonia</taxon>
    </lineage>
</organism>
<dbReference type="SUPFAM" id="SSF52317">
    <property type="entry name" value="Class I glutamine amidotransferase-like"/>
    <property type="match status" value="1"/>
</dbReference>
<dbReference type="Proteomes" id="UP000199328">
    <property type="component" value="Unassembled WGS sequence"/>
</dbReference>
<dbReference type="InterPro" id="IPR017926">
    <property type="entry name" value="GATASE"/>
</dbReference>
<feature type="domain" description="Glutamine amidotransferase" evidence="1">
    <location>
        <begin position="76"/>
        <end position="179"/>
    </location>
</feature>
<proteinExistence type="predicted"/>
<evidence type="ECO:0000259" key="1">
    <source>
        <dbReference type="Pfam" id="PF00117"/>
    </source>
</evidence>
<sequence length="237" mass="25913">MHIGILQTGHAPEPLIPEHGDYGELFPRLLAGRGFTFSTWSVVDGDFPESVHDAEGWLLTGSRHGAYDDLPWIPPLEEFIRKAYAAGVPLVGICFGHQIIAQALGGKVEKHPGGWIIGRQEYDFSNGLGRLALNAWHQDQVVELPEGAQVVASHPGCPYAALAYEGDRAYTIQPHPEFDARFIEGLMRTRGPGNVPEPLLEAAEAELGKPVDQARFADSIAEFFHRAKNRQDMAASG</sequence>
<dbReference type="CDD" id="cd01741">
    <property type="entry name" value="GATase1_1"/>
    <property type="match status" value="1"/>
</dbReference>
<dbReference type="Pfam" id="PF00117">
    <property type="entry name" value="GATase"/>
    <property type="match status" value="1"/>
</dbReference>
<dbReference type="PROSITE" id="PS51273">
    <property type="entry name" value="GATASE_TYPE_1"/>
    <property type="match status" value="1"/>
</dbReference>
<dbReference type="PANTHER" id="PTHR42695:SF5">
    <property type="entry name" value="GLUTAMINE AMIDOTRANSFERASE YLR126C-RELATED"/>
    <property type="match status" value="1"/>
</dbReference>
<dbReference type="GO" id="GO:0005829">
    <property type="term" value="C:cytosol"/>
    <property type="evidence" value="ECO:0007669"/>
    <property type="project" value="TreeGrafter"/>
</dbReference>
<dbReference type="AlphaFoldDB" id="A0A1G9AZV4"/>
<gene>
    <name evidence="2" type="ORF">SAMN05216257_102345</name>
</gene>
<dbReference type="InterPro" id="IPR029062">
    <property type="entry name" value="Class_I_gatase-like"/>
</dbReference>
<dbReference type="STRING" id="990712.SAMN05216257_102345"/>
<keyword evidence="2" id="KW-0315">Glutamine amidotransferase</keyword>
<name>A0A1G9AZV4_9RHOB</name>
<dbReference type="PANTHER" id="PTHR42695">
    <property type="entry name" value="GLUTAMINE AMIDOTRANSFERASE YLR126C-RELATED"/>
    <property type="match status" value="1"/>
</dbReference>
<dbReference type="InterPro" id="IPR044992">
    <property type="entry name" value="ChyE-like"/>
</dbReference>
<evidence type="ECO:0000313" key="3">
    <source>
        <dbReference type="Proteomes" id="UP000199328"/>
    </source>
</evidence>
<keyword evidence="2" id="KW-0808">Transferase</keyword>
<dbReference type="RefSeq" id="WP_092499036.1">
    <property type="nucleotide sequence ID" value="NZ_FNFV01000002.1"/>
</dbReference>
<accession>A0A1G9AZV4</accession>
<keyword evidence="3" id="KW-1185">Reference proteome</keyword>
<dbReference type="Gene3D" id="3.40.50.880">
    <property type="match status" value="1"/>
</dbReference>
<dbReference type="GO" id="GO:0016740">
    <property type="term" value="F:transferase activity"/>
    <property type="evidence" value="ECO:0007669"/>
    <property type="project" value="UniProtKB-KW"/>
</dbReference>
<protein>
    <submittedName>
        <fullName evidence="2">GMP synthase-Glutamine amidotransferase</fullName>
    </submittedName>
</protein>
<evidence type="ECO:0000313" key="2">
    <source>
        <dbReference type="EMBL" id="SDK32861.1"/>
    </source>
</evidence>
<dbReference type="EMBL" id="FNFV01000002">
    <property type="protein sequence ID" value="SDK32861.1"/>
    <property type="molecule type" value="Genomic_DNA"/>
</dbReference>